<name>A0AAD3D591_9STRA</name>
<evidence type="ECO:0000256" key="8">
    <source>
        <dbReference type="ARBA" id="ARBA00040444"/>
    </source>
</evidence>
<dbReference type="GO" id="GO:0005643">
    <property type="term" value="C:nuclear pore"/>
    <property type="evidence" value="ECO:0007669"/>
    <property type="project" value="TreeGrafter"/>
</dbReference>
<dbReference type="GO" id="GO:0006611">
    <property type="term" value="P:protein export from nucleus"/>
    <property type="evidence" value="ECO:0007669"/>
    <property type="project" value="TreeGrafter"/>
</dbReference>
<accession>A0AAD3D591</accession>
<evidence type="ECO:0000256" key="6">
    <source>
        <dbReference type="ARBA" id="ARBA00022927"/>
    </source>
</evidence>
<keyword evidence="5" id="KW-0963">Cytoplasm</keyword>
<dbReference type="EMBL" id="BLLK01000051">
    <property type="protein sequence ID" value="GFH56279.1"/>
    <property type="molecule type" value="Genomic_DNA"/>
</dbReference>
<gene>
    <name evidence="9" type="ORF">CTEN210_12755</name>
</gene>
<comment type="caution">
    <text evidence="9">The sequence shown here is derived from an EMBL/GenBank/DDBJ whole genome shotgun (WGS) entry which is preliminary data.</text>
</comment>
<dbReference type="SUPFAM" id="SSF48371">
    <property type="entry name" value="ARM repeat"/>
    <property type="match status" value="1"/>
</dbReference>
<evidence type="ECO:0000256" key="4">
    <source>
        <dbReference type="ARBA" id="ARBA00022448"/>
    </source>
</evidence>
<evidence type="ECO:0000256" key="2">
    <source>
        <dbReference type="ARBA" id="ARBA00004496"/>
    </source>
</evidence>
<dbReference type="InterPro" id="IPR016024">
    <property type="entry name" value="ARM-type_fold"/>
</dbReference>
<keyword evidence="7" id="KW-0539">Nucleus</keyword>
<dbReference type="AlphaFoldDB" id="A0AAD3D591"/>
<dbReference type="InterPro" id="IPR044189">
    <property type="entry name" value="XPO4/7-like"/>
</dbReference>
<sequence>MTSLQASNELLSFLSSGSLNEYHTNLQSLRDNGDPSFLFIRTILELCHNCSSPQYMELLFHSILGFRHVVLYRWNSFSDSFKSTARDFILGLGLGWNTTESMNKTCSNACLGTAAAFYKRGWRENCKNSKVSPQEEMLIAQMSQHSSFCNTSRETLFNMCQQTLLQALNAPSPSSVSTATMSTLFLKNLIGEFSGGNTAASYNCSLDFHKSSHVAFEPHLSGILQYSFEGLSSLIPKLSSGEYVELADAIVNLTIDVLSWEFGSLGGKWGRTGGTGLVRPPESWREYLIRPDFLGAIFQVYVKLRNSSQKLNHSLRQLLILLSSITGSVFENKSQKKDYSQFMMEGCISVLGLLMTELSGQSNEYLESETIDMCCMITRLVENFRIEGLSQLASFTSLLQAIASLGNVLLKTFVEELKAVEGDVECLENGEWKNEAIGMLLEAICLLCEDHWLISIRGGNAQDAAKSALATALAPLYHSYVSCRIEMAKMEEYYLTANAADLDEVREDIASVQMQEEMTSACSLGRVNLASSLQCLSSLFQTCMPQLQNLFSTDGQSDVSPEAAALLEEARLLVMCACHLLTDDSSGESPLIPEAIINTCSPPTDSPHTFKTGSVDYAASTMAISQIVSTLMGLAEFQASKIANNPYNPHLSPLLAKTLLWFFTRWVPAYVLPSSGEYGYSSGGATGHAPDSILATWSTPEASSQVLSFCSTLCLHYLTCWPQEIQVLEGCAELLLAIAKRGRDMRVMLMTTPSMEHLCNLHVHTACQIHASSQELVPVANLSKEMMVGYKRIPYKHRARMLKSMLIASSEINDAKSESMFATLLESVKNAFGTLIHALQTKKVKIQDVFTLEMICLCVELFGGIARSSEMSHPERIPLFVTECLPQLSGLMTYYAEDITICTILLDFFRDYTEQFIAMLDREQCLVVFQASAELLKAYSQHHCNQRVIHKTISKSTEEALEEEQSYNDVLCAIQLLNNIGAKDFIDSFSSERNGQKGVDSNEVIQVVFFGLQQILPLMTKGLLHFPTLTKQYFNLVGFMIDTYPSKIGMLPYELFKGLLDSMLFGINHVDPFVSKSSLQGIAALAKEHLENSSLQHYLNQNPQMFDECSQKLLEEVIFQTIIWDRMDPAAYCLLPLAAVDMNRFAAVVNGIAQKLDAVKQQRMQDAFARLMQPDVIAKVSKGNYGGRLNKMRFRKDFEVFVKDIHSAVLIF</sequence>
<dbReference type="GO" id="GO:0005049">
    <property type="term" value="F:nuclear export signal receptor activity"/>
    <property type="evidence" value="ECO:0007669"/>
    <property type="project" value="InterPro"/>
</dbReference>
<evidence type="ECO:0000256" key="1">
    <source>
        <dbReference type="ARBA" id="ARBA00004123"/>
    </source>
</evidence>
<proteinExistence type="inferred from homology"/>
<dbReference type="PANTHER" id="PTHR12596:SF1">
    <property type="entry name" value="EXPORTIN-4"/>
    <property type="match status" value="1"/>
</dbReference>
<dbReference type="PANTHER" id="PTHR12596">
    <property type="entry name" value="EXPORTIN 4,7-RELATED"/>
    <property type="match status" value="1"/>
</dbReference>
<evidence type="ECO:0000256" key="5">
    <source>
        <dbReference type="ARBA" id="ARBA00022490"/>
    </source>
</evidence>
<evidence type="ECO:0000256" key="3">
    <source>
        <dbReference type="ARBA" id="ARBA00009466"/>
    </source>
</evidence>
<protein>
    <recommendedName>
        <fullName evidence="8">Exportin-4</fullName>
    </recommendedName>
</protein>
<dbReference type="GO" id="GO:0005737">
    <property type="term" value="C:cytoplasm"/>
    <property type="evidence" value="ECO:0007669"/>
    <property type="project" value="UniProtKB-SubCell"/>
</dbReference>
<evidence type="ECO:0000313" key="9">
    <source>
        <dbReference type="EMBL" id="GFH56279.1"/>
    </source>
</evidence>
<dbReference type="InterPro" id="IPR011989">
    <property type="entry name" value="ARM-like"/>
</dbReference>
<organism evidence="9 10">
    <name type="scientific">Chaetoceros tenuissimus</name>
    <dbReference type="NCBI Taxonomy" id="426638"/>
    <lineage>
        <taxon>Eukaryota</taxon>
        <taxon>Sar</taxon>
        <taxon>Stramenopiles</taxon>
        <taxon>Ochrophyta</taxon>
        <taxon>Bacillariophyta</taxon>
        <taxon>Coscinodiscophyceae</taxon>
        <taxon>Chaetocerotophycidae</taxon>
        <taxon>Chaetocerotales</taxon>
        <taxon>Chaetocerotaceae</taxon>
        <taxon>Chaetoceros</taxon>
    </lineage>
</organism>
<keyword evidence="4" id="KW-0813">Transport</keyword>
<comment type="subcellular location">
    <subcellularLocation>
        <location evidence="2">Cytoplasm</location>
    </subcellularLocation>
    <subcellularLocation>
        <location evidence="1">Nucleus</location>
    </subcellularLocation>
</comment>
<dbReference type="Proteomes" id="UP001054902">
    <property type="component" value="Unassembled WGS sequence"/>
</dbReference>
<comment type="similarity">
    <text evidence="3">Belongs to the exportin family.</text>
</comment>
<reference evidence="9 10" key="1">
    <citation type="journal article" date="2021" name="Sci. Rep.">
        <title>The genome of the diatom Chaetoceros tenuissimus carries an ancient integrated fragment of an extant virus.</title>
        <authorList>
            <person name="Hongo Y."/>
            <person name="Kimura K."/>
            <person name="Takaki Y."/>
            <person name="Yoshida Y."/>
            <person name="Baba S."/>
            <person name="Kobayashi G."/>
            <person name="Nagasaki K."/>
            <person name="Hano T."/>
            <person name="Tomaru Y."/>
        </authorList>
    </citation>
    <scope>NUCLEOTIDE SEQUENCE [LARGE SCALE GENOMIC DNA]</scope>
    <source>
        <strain evidence="9 10">NIES-3715</strain>
    </source>
</reference>
<keyword evidence="10" id="KW-1185">Reference proteome</keyword>
<dbReference type="Gene3D" id="1.25.10.10">
    <property type="entry name" value="Leucine-rich Repeat Variant"/>
    <property type="match status" value="1"/>
</dbReference>
<evidence type="ECO:0000313" key="10">
    <source>
        <dbReference type="Proteomes" id="UP001054902"/>
    </source>
</evidence>
<keyword evidence="6" id="KW-0653">Protein transport</keyword>
<evidence type="ECO:0000256" key="7">
    <source>
        <dbReference type="ARBA" id="ARBA00023242"/>
    </source>
</evidence>